<dbReference type="Pfam" id="PF00566">
    <property type="entry name" value="RabGAP-TBC"/>
    <property type="match status" value="1"/>
</dbReference>
<feature type="region of interest" description="Disordered" evidence="4">
    <location>
        <begin position="357"/>
        <end position="377"/>
    </location>
</feature>
<proteinExistence type="predicted"/>
<feature type="compositionally biased region" description="Polar residues" evidence="4">
    <location>
        <begin position="363"/>
        <end position="375"/>
    </location>
</feature>
<dbReference type="InterPro" id="IPR035969">
    <property type="entry name" value="Rab-GAP_TBC_sf"/>
</dbReference>
<dbReference type="Gene3D" id="1.10.8.270">
    <property type="entry name" value="putative rabgap domain of human tbc1 domain family member 14 like domains"/>
    <property type="match status" value="1"/>
</dbReference>
<dbReference type="EMBL" id="JH818314">
    <property type="protein sequence ID" value="EKC40785.1"/>
    <property type="molecule type" value="Genomic_DNA"/>
</dbReference>
<dbReference type="AlphaFoldDB" id="K1RH39"/>
<feature type="compositionally biased region" description="Polar residues" evidence="4">
    <location>
        <begin position="56"/>
        <end position="68"/>
    </location>
</feature>
<protein>
    <submittedName>
        <fullName evidence="6">TBC1 domain family member 2B</fullName>
    </submittedName>
</protein>
<dbReference type="InterPro" id="IPR050302">
    <property type="entry name" value="Rab_GAP_TBC_domain"/>
</dbReference>
<accession>K1RH39</accession>
<keyword evidence="2 3" id="KW-0175">Coiled coil</keyword>
<feature type="compositionally biased region" description="Polar residues" evidence="4">
    <location>
        <begin position="192"/>
        <end position="204"/>
    </location>
</feature>
<dbReference type="InterPro" id="IPR001849">
    <property type="entry name" value="PH_domain"/>
</dbReference>
<dbReference type="FunFam" id="1.10.472.80:FF:000018">
    <property type="entry name" value="TBC1 domain family member 2B"/>
    <property type="match status" value="1"/>
</dbReference>
<evidence type="ECO:0000313" key="6">
    <source>
        <dbReference type="EMBL" id="EKC40785.1"/>
    </source>
</evidence>
<dbReference type="HOGENOM" id="CLU_011278_0_0_1"/>
<feature type="coiled-coil region" evidence="3">
    <location>
        <begin position="312"/>
        <end position="339"/>
    </location>
</feature>
<dbReference type="InParanoid" id="K1RH39"/>
<feature type="region of interest" description="Disordered" evidence="4">
    <location>
        <begin position="51"/>
        <end position="72"/>
    </location>
</feature>
<feature type="coiled-coil region" evidence="3">
    <location>
        <begin position="388"/>
        <end position="436"/>
    </location>
</feature>
<evidence type="ECO:0000256" key="2">
    <source>
        <dbReference type="ARBA" id="ARBA00023054"/>
    </source>
</evidence>
<feature type="transmembrane region" description="Helical" evidence="5">
    <location>
        <begin position="950"/>
        <end position="968"/>
    </location>
</feature>
<dbReference type="GO" id="GO:0031410">
    <property type="term" value="C:cytoplasmic vesicle"/>
    <property type="evidence" value="ECO:0007669"/>
    <property type="project" value="UniProtKB-ARBA"/>
</dbReference>
<dbReference type="Gene3D" id="1.10.472.80">
    <property type="entry name" value="Ypt/Rab-GAP domain of gyp1p, domain 3"/>
    <property type="match status" value="1"/>
</dbReference>
<keyword evidence="5" id="KW-1133">Transmembrane helix</keyword>
<evidence type="ECO:0000256" key="3">
    <source>
        <dbReference type="SAM" id="Coils"/>
    </source>
</evidence>
<dbReference type="GO" id="GO:0005096">
    <property type="term" value="F:GTPase activator activity"/>
    <property type="evidence" value="ECO:0007669"/>
    <property type="project" value="UniProtKB-KW"/>
</dbReference>
<sequence length="1028" mass="119129">MDEEVGGDKLKVGVQGTSADIGDNNINTDCDDPMSTGDISVQMEHVETLNSKIDDNQQTDGSGVTKKTSAALPDSKDSKLCGWLHITTNKGPLKINRLRWFAYSDTNSRLYFYRNPHDFLPLGEIDISHATFYFDPSKTDKPGGFEIRSENKDYYLEAPDRAVMMFWLQELQKRRRSHATQRNSDFLPYKSQRPSSIGGLSQAKSRAGAPDQCEPKKDNSEIPEIPTSENMGVRRASLDEWRSSSGKPSLLTQSSLKSDIQDVMSNIKKQSNQGRRFAETEQSEDGLHQMLKERDKHIVELEYCLTSANEEKAHAFQKQRMLEEEVKSLKDQVTMLQHMLQAKDEVIVKLTNDMYELEKNNNDPHSSPKPSSPTIRKSVVFDTDTRELEKLRDMCSAYELQHKFLTKEILELNELRQRDNEQHKHLSMENAKLEAKYLQTKSKYLYLLQEMKQPVRDGESSSQTIISQLLTDAIQSDDDLDEHEHFLTSSGQEYDIYGFVKKYDFESGEFDPVTLEAQKLERKSTEMSDKAKRQDEELSHQVKWENYMMAQAGKPLVRSQELKAMIRSGVPHEYKEVVWKECSNFHIGADRDKLGPHYYKQLVSKSNSSSHDPSSKQIELDLLRTLPNNRHYATVDSPGICKLRNVLLAYSWHNPSIGYCQGMNRIAAIILLFLSEEEAFWCLVAIIDYIMPADYYSKTMLAAQADQRVLKDLIQEKLPRVASHLEQYSVDLSLFTFNWFLTVFVDNIPIETFLRIWDAFLFEGSKVLFRFAVAFFKYVEEDIMRKKNTLELNHFMRIMGEKITDVQRVAQIAFHTVNPFPMRGIASKRQFYLLQVKGELAELDKIRKDLYSKHSLTKTHEDFIYETRFSVYTINLIWSSLLLGSTYRSDCPLEPRVPIYLLVGGSFGLIKVFLMLWNQKKQTNDACVDDDDDGETDDAVVRRTTKFTEFILSVFLSVWFIMGNVWFYKIWKPNFEQPLHEPSNWCHMTVFRYTFYHLVTCYGLIALVVITTSCFITYYCCKKYHFIK</sequence>
<evidence type="ECO:0000256" key="5">
    <source>
        <dbReference type="SAM" id="Phobius"/>
    </source>
</evidence>
<reference evidence="6" key="1">
    <citation type="journal article" date="2012" name="Nature">
        <title>The oyster genome reveals stress adaptation and complexity of shell formation.</title>
        <authorList>
            <person name="Zhang G."/>
            <person name="Fang X."/>
            <person name="Guo X."/>
            <person name="Li L."/>
            <person name="Luo R."/>
            <person name="Xu F."/>
            <person name="Yang P."/>
            <person name="Zhang L."/>
            <person name="Wang X."/>
            <person name="Qi H."/>
            <person name="Xiong Z."/>
            <person name="Que H."/>
            <person name="Xie Y."/>
            <person name="Holland P.W."/>
            <person name="Paps J."/>
            <person name="Zhu Y."/>
            <person name="Wu F."/>
            <person name="Chen Y."/>
            <person name="Wang J."/>
            <person name="Peng C."/>
            <person name="Meng J."/>
            <person name="Yang L."/>
            <person name="Liu J."/>
            <person name="Wen B."/>
            <person name="Zhang N."/>
            <person name="Huang Z."/>
            <person name="Zhu Q."/>
            <person name="Feng Y."/>
            <person name="Mount A."/>
            <person name="Hedgecock D."/>
            <person name="Xu Z."/>
            <person name="Liu Y."/>
            <person name="Domazet-Loso T."/>
            <person name="Du Y."/>
            <person name="Sun X."/>
            <person name="Zhang S."/>
            <person name="Liu B."/>
            <person name="Cheng P."/>
            <person name="Jiang X."/>
            <person name="Li J."/>
            <person name="Fan D."/>
            <person name="Wang W."/>
            <person name="Fu W."/>
            <person name="Wang T."/>
            <person name="Wang B."/>
            <person name="Zhang J."/>
            <person name="Peng Z."/>
            <person name="Li Y."/>
            <person name="Li N."/>
            <person name="Wang J."/>
            <person name="Chen M."/>
            <person name="He Y."/>
            <person name="Tan F."/>
            <person name="Song X."/>
            <person name="Zheng Q."/>
            <person name="Huang R."/>
            <person name="Yang H."/>
            <person name="Du X."/>
            <person name="Chen L."/>
            <person name="Yang M."/>
            <person name="Gaffney P.M."/>
            <person name="Wang S."/>
            <person name="Luo L."/>
            <person name="She Z."/>
            <person name="Ming Y."/>
            <person name="Huang W."/>
            <person name="Zhang S."/>
            <person name="Huang B."/>
            <person name="Zhang Y."/>
            <person name="Qu T."/>
            <person name="Ni P."/>
            <person name="Miao G."/>
            <person name="Wang J."/>
            <person name="Wang Q."/>
            <person name="Steinberg C.E."/>
            <person name="Wang H."/>
            <person name="Li N."/>
            <person name="Qian L."/>
            <person name="Zhang G."/>
            <person name="Li Y."/>
            <person name="Yang H."/>
            <person name="Liu X."/>
            <person name="Wang J."/>
            <person name="Yin Y."/>
            <person name="Wang J."/>
        </authorList>
    </citation>
    <scope>NUCLEOTIDE SEQUENCE [LARGE SCALE GENOMIC DNA]</scope>
    <source>
        <strain evidence="6">05x7-T-G4-1.051#20</strain>
    </source>
</reference>
<dbReference type="PANTHER" id="PTHR47219">
    <property type="entry name" value="RAB GTPASE-ACTIVATING PROTEIN 1-LIKE"/>
    <property type="match status" value="1"/>
</dbReference>
<dbReference type="PANTHER" id="PTHR47219:SF20">
    <property type="entry name" value="TBC1 DOMAIN FAMILY MEMBER 2B"/>
    <property type="match status" value="1"/>
</dbReference>
<dbReference type="SMART" id="SM00164">
    <property type="entry name" value="TBC"/>
    <property type="match status" value="1"/>
</dbReference>
<name>K1RH39_MAGGI</name>
<keyword evidence="5" id="KW-0472">Membrane</keyword>
<organism evidence="6">
    <name type="scientific">Magallana gigas</name>
    <name type="common">Pacific oyster</name>
    <name type="synonym">Crassostrea gigas</name>
    <dbReference type="NCBI Taxonomy" id="29159"/>
    <lineage>
        <taxon>Eukaryota</taxon>
        <taxon>Metazoa</taxon>
        <taxon>Spiralia</taxon>
        <taxon>Lophotrochozoa</taxon>
        <taxon>Mollusca</taxon>
        <taxon>Bivalvia</taxon>
        <taxon>Autobranchia</taxon>
        <taxon>Pteriomorphia</taxon>
        <taxon>Ostreida</taxon>
        <taxon>Ostreoidea</taxon>
        <taxon>Ostreidae</taxon>
        <taxon>Magallana</taxon>
    </lineage>
</organism>
<dbReference type="GO" id="GO:0031267">
    <property type="term" value="F:small GTPase binding"/>
    <property type="evidence" value="ECO:0007669"/>
    <property type="project" value="TreeGrafter"/>
</dbReference>
<keyword evidence="1" id="KW-0343">GTPase activation</keyword>
<feature type="transmembrane region" description="Helical" evidence="5">
    <location>
        <begin position="899"/>
        <end position="917"/>
    </location>
</feature>
<dbReference type="PROSITE" id="PS50003">
    <property type="entry name" value="PH_DOMAIN"/>
    <property type="match status" value="1"/>
</dbReference>
<dbReference type="InterPro" id="IPR000195">
    <property type="entry name" value="Rab-GAP-TBC_dom"/>
</dbReference>
<feature type="region of interest" description="Disordered" evidence="4">
    <location>
        <begin position="177"/>
        <end position="252"/>
    </location>
</feature>
<dbReference type="GO" id="GO:0005829">
    <property type="term" value="C:cytosol"/>
    <property type="evidence" value="ECO:0007669"/>
    <property type="project" value="UniProtKB-ARBA"/>
</dbReference>
<evidence type="ECO:0000256" key="1">
    <source>
        <dbReference type="ARBA" id="ARBA00022468"/>
    </source>
</evidence>
<feature type="compositionally biased region" description="Polar residues" evidence="4">
    <location>
        <begin position="243"/>
        <end position="252"/>
    </location>
</feature>
<dbReference type="FunFam" id="1.10.8.270:FF:000014">
    <property type="entry name" value="Putative TBC1 domain family member 2B"/>
    <property type="match status" value="1"/>
</dbReference>
<dbReference type="Gene3D" id="2.30.29.30">
    <property type="entry name" value="Pleckstrin-homology domain (PH domain)/Phosphotyrosine-binding domain (PTB)"/>
    <property type="match status" value="1"/>
</dbReference>
<dbReference type="SMART" id="SM00233">
    <property type="entry name" value="PH"/>
    <property type="match status" value="1"/>
</dbReference>
<keyword evidence="5" id="KW-0812">Transmembrane</keyword>
<dbReference type="InterPro" id="IPR011993">
    <property type="entry name" value="PH-like_dom_sf"/>
</dbReference>
<dbReference type="SUPFAM" id="SSF47923">
    <property type="entry name" value="Ypt/Rab-GAP domain of gyp1p"/>
    <property type="match status" value="2"/>
</dbReference>
<gene>
    <name evidence="6" type="ORF">CGI_10021276</name>
</gene>
<dbReference type="SUPFAM" id="SSF50729">
    <property type="entry name" value="PH domain-like"/>
    <property type="match status" value="1"/>
</dbReference>
<feature type="transmembrane region" description="Helical" evidence="5">
    <location>
        <begin position="995"/>
        <end position="1021"/>
    </location>
</feature>
<dbReference type="PROSITE" id="PS50086">
    <property type="entry name" value="TBC_RABGAP"/>
    <property type="match status" value="1"/>
</dbReference>
<evidence type="ECO:0000256" key="4">
    <source>
        <dbReference type="SAM" id="MobiDB-lite"/>
    </source>
</evidence>
<dbReference type="Pfam" id="PF00169">
    <property type="entry name" value="PH"/>
    <property type="match status" value="1"/>
</dbReference>